<evidence type="ECO:0000313" key="3">
    <source>
        <dbReference type="EMBL" id="OAA52037.1"/>
    </source>
</evidence>
<name>A0A167KQC2_METRR</name>
<sequence length="711" mass="79679">MKVPWYQVARWTAFVLLAQSGEGHPEPPARILRPEEFQPLSFSDLDGAASYVIQRLKEINPNGKVMVIGGTATQKYLPGLRSTRDVDIYQTVGSSLDIKKQLLSDARFYTRRKLTDNIDITEKEYLFFQNADGKNIEIDLPGKHVLSFEPTSAQLLKDIPPGNVPYTSVEELIVSKIQAIAKRTDAASKALDLRDAKALLERYPKLTFSNENHLQMVEKFRTDHKLPSKFNTHTSDKPSAKQESLPKPLEEGGKLKSAAEKAKAVEMTPAKQTELMTLAEKISEEEFTNIAKRNKLQAVVERRWRTTLSEARLKVLGYKKMMHMSLDQTTTATRLRAQLKVGTGALAAVGIGLYVKGVIDAFTTESSDWEKTAAVTAIIPFVGCRTNMIASAQKENAHAGIIAVDTSLCLLGDMLLLGGWTAPLGIIIHLVRFLIQYFEPPPALPSYEQIKEMPIAKTWQRANEDIIRRQRQYLLSLPQTLRDELNVSIKATAKEYNDQFIVKLTAEDTIKKYPGYSKAIAWLFSEETVYAESRGVIERSSEKIKNELPPLPSLFTLSYFVGVAAGVDDLLPPKINPHGGPGFARYTAAEPDEWKSAVNSTVVDPVRYYREKTGGENQKVLVQQTVDVVYHLLGKLHESRLSTEIPGLTDAREFQMLLAMYIGNTFADWKEIQGNRVGYIHDDFVHDMPAFIERVYDIPVSVAAEHILNIS</sequence>
<proteinExistence type="predicted"/>
<evidence type="ECO:0000313" key="4">
    <source>
        <dbReference type="Proteomes" id="UP000243498"/>
    </source>
</evidence>
<reference evidence="3 4" key="1">
    <citation type="journal article" date="2016" name="Genome Biol. Evol.">
        <title>Divergent and convergent evolution of fungal pathogenicity.</title>
        <authorList>
            <person name="Shang Y."/>
            <person name="Xiao G."/>
            <person name="Zheng P."/>
            <person name="Cen K."/>
            <person name="Zhan S."/>
            <person name="Wang C."/>
        </authorList>
    </citation>
    <scope>NUCLEOTIDE SEQUENCE [LARGE SCALE GENOMIC DNA]</scope>
    <source>
        <strain evidence="3 4">RCEF 4871</strain>
    </source>
</reference>
<dbReference type="OrthoDB" id="5421247at2759"/>
<feature type="signal peptide" evidence="2">
    <location>
        <begin position="1"/>
        <end position="23"/>
    </location>
</feature>
<keyword evidence="4" id="KW-1185">Reference proteome</keyword>
<gene>
    <name evidence="3" type="ORF">NOR_00630</name>
</gene>
<feature type="region of interest" description="Disordered" evidence="1">
    <location>
        <begin position="225"/>
        <end position="254"/>
    </location>
</feature>
<protein>
    <submittedName>
        <fullName evidence="3">Uncharacterized protein</fullName>
    </submittedName>
</protein>
<dbReference type="EMBL" id="AZHC01000001">
    <property type="protein sequence ID" value="OAA52037.1"/>
    <property type="molecule type" value="Genomic_DNA"/>
</dbReference>
<evidence type="ECO:0000256" key="1">
    <source>
        <dbReference type="SAM" id="MobiDB-lite"/>
    </source>
</evidence>
<organism evidence="3 4">
    <name type="scientific">Metarhizium rileyi (strain RCEF 4871)</name>
    <name type="common">Nomuraea rileyi</name>
    <dbReference type="NCBI Taxonomy" id="1649241"/>
    <lineage>
        <taxon>Eukaryota</taxon>
        <taxon>Fungi</taxon>
        <taxon>Dikarya</taxon>
        <taxon>Ascomycota</taxon>
        <taxon>Pezizomycotina</taxon>
        <taxon>Sordariomycetes</taxon>
        <taxon>Hypocreomycetidae</taxon>
        <taxon>Hypocreales</taxon>
        <taxon>Clavicipitaceae</taxon>
        <taxon>Metarhizium</taxon>
    </lineage>
</organism>
<feature type="chain" id="PRO_5007889496" evidence="2">
    <location>
        <begin position="24"/>
        <end position="711"/>
    </location>
</feature>
<dbReference type="STRING" id="1081105.A0A167KQC2"/>
<comment type="caution">
    <text evidence="3">The sequence shown here is derived from an EMBL/GenBank/DDBJ whole genome shotgun (WGS) entry which is preliminary data.</text>
</comment>
<dbReference type="InterPro" id="IPR014942">
    <property type="entry name" value="AbiEii"/>
</dbReference>
<dbReference type="Pfam" id="PF08843">
    <property type="entry name" value="AbiEii"/>
    <property type="match status" value="1"/>
</dbReference>
<dbReference type="Proteomes" id="UP000243498">
    <property type="component" value="Unassembled WGS sequence"/>
</dbReference>
<dbReference type="AlphaFoldDB" id="A0A167KQC2"/>
<keyword evidence="2" id="KW-0732">Signal</keyword>
<evidence type="ECO:0000256" key="2">
    <source>
        <dbReference type="SAM" id="SignalP"/>
    </source>
</evidence>
<dbReference type="Gene3D" id="1.10.490.40">
    <property type="entry name" value="Diphtheria toxin, translocation domain"/>
    <property type="match status" value="1"/>
</dbReference>
<accession>A0A167KQC2</accession>